<proteinExistence type="predicted"/>
<sequence>MESSTKDASFGGVFFHSDSPFSLESFEEEYQKLSGIELHWRKAECKYYVGSAKNNISEYEYNEIKKSLTNILTQKELASLRPITLHAYDEDENP</sequence>
<dbReference type="RefSeq" id="WP_255844469.1">
    <property type="nucleotide sequence ID" value="NZ_CP094358.1"/>
</dbReference>
<dbReference type="KEGG" id="fbm:MQE35_03335"/>
<organism evidence="1 2">
    <name type="scientific">Abyssalbus ytuae</name>
    <dbReference type="NCBI Taxonomy" id="2926907"/>
    <lineage>
        <taxon>Bacteria</taxon>
        <taxon>Pseudomonadati</taxon>
        <taxon>Bacteroidota</taxon>
        <taxon>Flavobacteriia</taxon>
        <taxon>Flavobacteriales</taxon>
        <taxon>Flavobacteriaceae</taxon>
        <taxon>Abyssalbus</taxon>
    </lineage>
</organism>
<accession>A0A9E6ZV31</accession>
<protein>
    <submittedName>
        <fullName evidence="1">Uncharacterized protein</fullName>
    </submittedName>
</protein>
<evidence type="ECO:0000313" key="2">
    <source>
        <dbReference type="Proteomes" id="UP000831290"/>
    </source>
</evidence>
<reference evidence="1" key="1">
    <citation type="submission" date="2022-03" db="EMBL/GenBank/DDBJ databases">
        <title>Description of Abyssus ytuae gen. nov., sp. nov., a novel member of the family Flavobacteriaceae isolated from the sediment of Mariana Trench.</title>
        <authorList>
            <person name="Zhang J."/>
            <person name="Xu X."/>
        </authorList>
    </citation>
    <scope>NUCLEOTIDE SEQUENCE</scope>
    <source>
        <strain evidence="1">MT3330</strain>
    </source>
</reference>
<evidence type="ECO:0000313" key="1">
    <source>
        <dbReference type="EMBL" id="UOB18328.1"/>
    </source>
</evidence>
<dbReference type="AlphaFoldDB" id="A0A9E6ZV31"/>
<keyword evidence="2" id="KW-1185">Reference proteome</keyword>
<dbReference type="Proteomes" id="UP000831290">
    <property type="component" value="Chromosome"/>
</dbReference>
<dbReference type="EMBL" id="CP094358">
    <property type="protein sequence ID" value="UOB18328.1"/>
    <property type="molecule type" value="Genomic_DNA"/>
</dbReference>
<name>A0A9E6ZV31_9FLAO</name>
<gene>
    <name evidence="1" type="ORF">MQE35_03335</name>
</gene>